<dbReference type="Proteomes" id="UP000182373">
    <property type="component" value="Chromosome"/>
</dbReference>
<dbReference type="EMBL" id="CP018191">
    <property type="protein sequence ID" value="APH54806.1"/>
    <property type="molecule type" value="Genomic_DNA"/>
</dbReference>
<evidence type="ECO:0000313" key="3">
    <source>
        <dbReference type="Proteomes" id="UP000182373"/>
    </source>
</evidence>
<keyword evidence="1" id="KW-0472">Membrane</keyword>
<keyword evidence="1" id="KW-0812">Transmembrane</keyword>
<protein>
    <submittedName>
        <fullName evidence="2">Uncharacterized protein</fullName>
    </submittedName>
</protein>
<keyword evidence="1" id="KW-1133">Transmembrane helix</keyword>
<name>A0AAC9KA21_9PROT</name>
<accession>A0AAC9KA21</accession>
<reference evidence="3" key="1">
    <citation type="submission" date="2016-11" db="EMBL/GenBank/DDBJ databases">
        <title>Comparative genomic and phenotypic analysis of Granulibacter bethesdensis clinical isolates from patients with chronic granulomatous disease.</title>
        <authorList>
            <person name="Zarember K.A."/>
            <person name="Porcella S.F."/>
            <person name="Chu J."/>
            <person name="Ding L."/>
            <person name="Dahlstrom E."/>
            <person name="Barbian K."/>
            <person name="Martens C."/>
            <person name="Sykora L."/>
            <person name="Kramer S."/>
            <person name="Pettinato A.M."/>
            <person name="Hong H."/>
            <person name="Wald G."/>
            <person name="Berg L.J."/>
            <person name="Rogge L.S."/>
            <person name="Greenberg D.E."/>
            <person name="Falcone E.L."/>
            <person name="Neves J.F."/>
            <person name="Simoes M.J."/>
            <person name="Casal M."/>
            <person name="Rodriguez-Lopez F.C."/>
            <person name="Zelazny A."/>
            <person name="Gallin J.I."/>
            <person name="Holland S.M."/>
        </authorList>
    </citation>
    <scope>NUCLEOTIDE SEQUENCE [LARGE SCALE GENOMIC DNA]</scope>
    <source>
        <strain evidence="3">NIH9.1</strain>
    </source>
</reference>
<sequence length="344" mass="40714">MSKRKIQIVKCIMMQKDEDIVLWPWIVYHGYMFGFNNIIILDNGSVKTKVKNSLEQLEKLGGKVYRQFDTKVDFELKGEIISNVIKILKRTEKFDFVFVLDCDEFIGLWKNDKISVDRSEINKYLCSLDKKEEWYRINTCMYNDPSRKGWYWPQEAKKGFVSSCFDGSIDRGFHEFKTQKGGRESNLTHFHYHFKPFLRFIEHCKEKLSHRLNIENDEEVKNYQGPGVHLIRNMLYNEENYIKQFNVFITVFLPDFCNLMSVLGCESTIIGFVSEYNEPNHIRVRKPSEVMECPGIEIIFDSNQYLEDNFDVNASGTKSIVHYLYCGYNEKNRKVKNIDISFVE</sequence>
<gene>
    <name evidence="2" type="ORF">GbCGDNIH9_7249</name>
</gene>
<feature type="transmembrane region" description="Helical" evidence="1">
    <location>
        <begin position="20"/>
        <end position="41"/>
    </location>
</feature>
<evidence type="ECO:0000256" key="1">
    <source>
        <dbReference type="SAM" id="Phobius"/>
    </source>
</evidence>
<proteinExistence type="predicted"/>
<dbReference type="RefSeq" id="WP_157692587.1">
    <property type="nucleotide sequence ID" value="NZ_CP018191.1"/>
</dbReference>
<dbReference type="AlphaFoldDB" id="A0AAC9KA21"/>
<evidence type="ECO:0000313" key="2">
    <source>
        <dbReference type="EMBL" id="APH54806.1"/>
    </source>
</evidence>
<organism evidence="2 3">
    <name type="scientific">Granulibacter bethesdensis</name>
    <dbReference type="NCBI Taxonomy" id="364410"/>
    <lineage>
        <taxon>Bacteria</taxon>
        <taxon>Pseudomonadati</taxon>
        <taxon>Pseudomonadota</taxon>
        <taxon>Alphaproteobacteria</taxon>
        <taxon>Acetobacterales</taxon>
        <taxon>Acetobacteraceae</taxon>
        <taxon>Granulibacter</taxon>
    </lineage>
</organism>